<feature type="domain" description="HTH arsR-type" evidence="1">
    <location>
        <begin position="1"/>
        <end position="96"/>
    </location>
</feature>
<organism evidence="2 3">
    <name type="scientific">Echinicola pacifica</name>
    <dbReference type="NCBI Taxonomy" id="346377"/>
    <lineage>
        <taxon>Bacteria</taxon>
        <taxon>Pseudomonadati</taxon>
        <taxon>Bacteroidota</taxon>
        <taxon>Cytophagia</taxon>
        <taxon>Cytophagales</taxon>
        <taxon>Cyclobacteriaceae</taxon>
        <taxon>Echinicola</taxon>
    </lineage>
</organism>
<proteinExistence type="predicted"/>
<evidence type="ECO:0000259" key="1">
    <source>
        <dbReference type="PROSITE" id="PS50987"/>
    </source>
</evidence>
<dbReference type="Proteomes" id="UP000619457">
    <property type="component" value="Unassembled WGS sequence"/>
</dbReference>
<dbReference type="Gene3D" id="1.10.10.10">
    <property type="entry name" value="Winged helix-like DNA-binding domain superfamily/Winged helix DNA-binding domain"/>
    <property type="match status" value="1"/>
</dbReference>
<dbReference type="PANTHER" id="PTHR38600:SF2">
    <property type="entry name" value="SLL0088 PROTEIN"/>
    <property type="match status" value="1"/>
</dbReference>
<dbReference type="SUPFAM" id="SSF46785">
    <property type="entry name" value="Winged helix' DNA-binding domain"/>
    <property type="match status" value="1"/>
</dbReference>
<dbReference type="CDD" id="cd00090">
    <property type="entry name" value="HTH_ARSR"/>
    <property type="match status" value="1"/>
</dbReference>
<protein>
    <recommendedName>
        <fullName evidence="1">HTH arsR-type domain-containing protein</fullName>
    </recommendedName>
</protein>
<evidence type="ECO:0000313" key="2">
    <source>
        <dbReference type="EMBL" id="GGZ20693.1"/>
    </source>
</evidence>
<dbReference type="InterPro" id="IPR036388">
    <property type="entry name" value="WH-like_DNA-bd_sf"/>
</dbReference>
<dbReference type="InterPro" id="IPR011991">
    <property type="entry name" value="ArsR-like_HTH"/>
</dbReference>
<gene>
    <name evidence="2" type="ORF">GCM10007049_11600</name>
</gene>
<dbReference type="InterPro" id="IPR001845">
    <property type="entry name" value="HTH_ArsR_DNA-bd_dom"/>
</dbReference>
<dbReference type="PROSITE" id="PS50987">
    <property type="entry name" value="HTH_ARSR_2"/>
    <property type="match status" value="1"/>
</dbReference>
<sequence>MKLKKDAFKAVSDSNRRAILMILSHQDHTISALADNFEMSRPAVSKHIKILSESGLIHIQKKGRERICKLNGAGFEELSLWINYFDTFWKERLKNL</sequence>
<reference evidence="2" key="2">
    <citation type="submission" date="2020-09" db="EMBL/GenBank/DDBJ databases">
        <authorList>
            <person name="Sun Q."/>
            <person name="Kim S."/>
        </authorList>
    </citation>
    <scope>NUCLEOTIDE SEQUENCE</scope>
    <source>
        <strain evidence="2">KCTC 12368</strain>
    </source>
</reference>
<dbReference type="PRINTS" id="PR00778">
    <property type="entry name" value="HTHARSR"/>
</dbReference>
<dbReference type="GO" id="GO:0003700">
    <property type="term" value="F:DNA-binding transcription factor activity"/>
    <property type="evidence" value="ECO:0007669"/>
    <property type="project" value="InterPro"/>
</dbReference>
<keyword evidence="3" id="KW-1185">Reference proteome</keyword>
<accession>A0A918PRH8</accession>
<dbReference type="PANTHER" id="PTHR38600">
    <property type="entry name" value="TRANSCRIPTIONAL REGULATORY PROTEIN"/>
    <property type="match status" value="1"/>
</dbReference>
<dbReference type="InterPro" id="IPR036390">
    <property type="entry name" value="WH_DNA-bd_sf"/>
</dbReference>
<name>A0A918PRH8_9BACT</name>
<evidence type="ECO:0000313" key="3">
    <source>
        <dbReference type="Proteomes" id="UP000619457"/>
    </source>
</evidence>
<dbReference type="RefSeq" id="WP_018472304.1">
    <property type="nucleotide sequence ID" value="NZ_BMWX01000002.1"/>
</dbReference>
<dbReference type="NCBIfam" id="NF033788">
    <property type="entry name" value="HTH_metalloreg"/>
    <property type="match status" value="1"/>
</dbReference>
<reference evidence="2" key="1">
    <citation type="journal article" date="2014" name="Int. J. Syst. Evol. Microbiol.">
        <title>Complete genome sequence of Corynebacterium casei LMG S-19264T (=DSM 44701T), isolated from a smear-ripened cheese.</title>
        <authorList>
            <consortium name="US DOE Joint Genome Institute (JGI-PGF)"/>
            <person name="Walter F."/>
            <person name="Albersmeier A."/>
            <person name="Kalinowski J."/>
            <person name="Ruckert C."/>
        </authorList>
    </citation>
    <scope>NUCLEOTIDE SEQUENCE</scope>
    <source>
        <strain evidence="2">KCTC 12368</strain>
    </source>
</reference>
<dbReference type="Pfam" id="PF01022">
    <property type="entry name" value="HTH_5"/>
    <property type="match status" value="1"/>
</dbReference>
<dbReference type="AlphaFoldDB" id="A0A918PRH8"/>
<dbReference type="SMART" id="SM00418">
    <property type="entry name" value="HTH_ARSR"/>
    <property type="match status" value="1"/>
</dbReference>
<comment type="caution">
    <text evidence="2">The sequence shown here is derived from an EMBL/GenBank/DDBJ whole genome shotgun (WGS) entry which is preliminary data.</text>
</comment>
<dbReference type="EMBL" id="BMWX01000002">
    <property type="protein sequence ID" value="GGZ20693.1"/>
    <property type="molecule type" value="Genomic_DNA"/>
</dbReference>